<dbReference type="GO" id="GO:0008379">
    <property type="term" value="F:thioredoxin peroxidase activity"/>
    <property type="evidence" value="ECO:0007669"/>
    <property type="project" value="TreeGrafter"/>
</dbReference>
<keyword evidence="7" id="KW-0560">Oxidoreductase</keyword>
<evidence type="ECO:0000256" key="7">
    <source>
        <dbReference type="ARBA" id="ARBA00023002"/>
    </source>
</evidence>
<proteinExistence type="inferred from homology"/>
<reference evidence="18 19" key="1">
    <citation type="submission" date="2018-07" db="EMBL/GenBank/DDBJ databases">
        <title>Leeuwenhoekiella genomics.</title>
        <authorList>
            <person name="Tahon G."/>
            <person name="Willems A."/>
        </authorList>
    </citation>
    <scope>NUCLEOTIDE SEQUENCE [LARGE SCALE GENOMIC DNA]</scope>
    <source>
        <strain evidence="18 19">LMG 22550</strain>
    </source>
</reference>
<keyword evidence="10" id="KW-0676">Redox-active center</keyword>
<comment type="subunit">
    <text evidence="2">Monomer.</text>
</comment>
<evidence type="ECO:0000256" key="8">
    <source>
        <dbReference type="ARBA" id="ARBA00023078"/>
    </source>
</evidence>
<dbReference type="GO" id="GO:0045454">
    <property type="term" value="P:cell redox homeostasis"/>
    <property type="evidence" value="ECO:0007669"/>
    <property type="project" value="TreeGrafter"/>
</dbReference>
<comment type="catalytic activity">
    <reaction evidence="14">
        <text>a hydroperoxide + [thioredoxin]-dithiol = an alcohol + [thioredoxin]-disulfide + H2O</text>
        <dbReference type="Rhea" id="RHEA:62620"/>
        <dbReference type="Rhea" id="RHEA-COMP:10698"/>
        <dbReference type="Rhea" id="RHEA-COMP:10700"/>
        <dbReference type="ChEBI" id="CHEBI:15377"/>
        <dbReference type="ChEBI" id="CHEBI:29950"/>
        <dbReference type="ChEBI" id="CHEBI:30879"/>
        <dbReference type="ChEBI" id="CHEBI:35924"/>
        <dbReference type="ChEBI" id="CHEBI:50058"/>
        <dbReference type="EC" id="1.11.1.24"/>
    </reaction>
</comment>
<dbReference type="SUPFAM" id="SSF52833">
    <property type="entry name" value="Thioredoxin-like"/>
    <property type="match status" value="1"/>
</dbReference>
<evidence type="ECO:0000256" key="4">
    <source>
        <dbReference type="ARBA" id="ARBA00022559"/>
    </source>
</evidence>
<comment type="caution">
    <text evidence="18">The sequence shown here is derived from an EMBL/GenBank/DDBJ whole genome shotgun (WGS) entry which is preliminary data.</text>
</comment>
<dbReference type="Gene3D" id="3.40.30.10">
    <property type="entry name" value="Glutaredoxin"/>
    <property type="match status" value="1"/>
</dbReference>
<dbReference type="InterPro" id="IPR013766">
    <property type="entry name" value="Thioredoxin_domain"/>
</dbReference>
<evidence type="ECO:0000256" key="14">
    <source>
        <dbReference type="ARBA" id="ARBA00049091"/>
    </source>
</evidence>
<dbReference type="AlphaFoldDB" id="A0A4V1KQ83"/>
<dbReference type="EMBL" id="QOVM01000008">
    <property type="protein sequence ID" value="RXG20512.1"/>
    <property type="molecule type" value="Genomic_DNA"/>
</dbReference>
<evidence type="ECO:0000256" key="1">
    <source>
        <dbReference type="ARBA" id="ARBA00003330"/>
    </source>
</evidence>
<keyword evidence="9" id="KW-1015">Disulfide bond</keyword>
<keyword evidence="19" id="KW-1185">Reference proteome</keyword>
<keyword evidence="4" id="KW-0575">Peroxidase</keyword>
<comment type="similarity">
    <text evidence="12">Belongs to the peroxiredoxin family. BCP/PrxQ subfamily.</text>
</comment>
<accession>A0A4V1KQ83</accession>
<dbReference type="GO" id="GO:0009579">
    <property type="term" value="C:thylakoid"/>
    <property type="evidence" value="ECO:0007669"/>
    <property type="project" value="UniProtKB-SubCell"/>
</dbReference>
<evidence type="ECO:0000256" key="12">
    <source>
        <dbReference type="ARBA" id="ARBA00038489"/>
    </source>
</evidence>
<dbReference type="Pfam" id="PF00578">
    <property type="entry name" value="AhpC-TSA"/>
    <property type="match status" value="1"/>
</dbReference>
<evidence type="ECO:0000256" key="9">
    <source>
        <dbReference type="ARBA" id="ARBA00023157"/>
    </source>
</evidence>
<keyword evidence="8" id="KW-0793">Thylakoid</keyword>
<evidence type="ECO:0000256" key="11">
    <source>
        <dbReference type="ARBA" id="ARBA00032824"/>
    </source>
</evidence>
<name>A0A4V1KQ83_9FLAO</name>
<dbReference type="Proteomes" id="UP000289238">
    <property type="component" value="Unassembled WGS sequence"/>
</dbReference>
<dbReference type="InterPro" id="IPR050924">
    <property type="entry name" value="Peroxiredoxin_BCP/PrxQ"/>
</dbReference>
<keyword evidence="6" id="KW-0809">Transit peptide</keyword>
<evidence type="ECO:0000256" key="10">
    <source>
        <dbReference type="ARBA" id="ARBA00023284"/>
    </source>
</evidence>
<evidence type="ECO:0000256" key="6">
    <source>
        <dbReference type="ARBA" id="ARBA00022946"/>
    </source>
</evidence>
<sequence>MMQLGDKIPDFELENQYAERFNSSSLEGKAAVIYFYPKDFTPGCTAEACEFRDKYEDFKDAGAEVIGVSSDDTDSHAKFSKKHNLPFIMLSDSQGELRKLFDVKSSLLGLLPGRETFVFDKTGKLIMRYNSIKSKNHIIKALKALNHT</sequence>
<feature type="active site" description="Cysteine sulfenic acid (-SOH) intermediate; for peroxidase activity" evidence="16">
    <location>
        <position position="44"/>
    </location>
</feature>
<gene>
    <name evidence="18" type="ORF">DSM00_3062</name>
</gene>
<organism evidence="18 19">
    <name type="scientific">Leeuwenhoekiella aequorea</name>
    <dbReference type="NCBI Taxonomy" id="283736"/>
    <lineage>
        <taxon>Bacteria</taxon>
        <taxon>Pseudomonadati</taxon>
        <taxon>Bacteroidota</taxon>
        <taxon>Flavobacteriia</taxon>
        <taxon>Flavobacteriales</taxon>
        <taxon>Flavobacteriaceae</taxon>
        <taxon>Leeuwenhoekiella</taxon>
    </lineage>
</organism>
<dbReference type="InterPro" id="IPR000866">
    <property type="entry name" value="AhpC/TSA"/>
</dbReference>
<dbReference type="InterPro" id="IPR036249">
    <property type="entry name" value="Thioredoxin-like_sf"/>
</dbReference>
<feature type="domain" description="Thioredoxin" evidence="17">
    <location>
        <begin position="2"/>
        <end position="147"/>
    </location>
</feature>
<dbReference type="GO" id="GO:0005737">
    <property type="term" value="C:cytoplasm"/>
    <property type="evidence" value="ECO:0007669"/>
    <property type="project" value="TreeGrafter"/>
</dbReference>
<evidence type="ECO:0000256" key="3">
    <source>
        <dbReference type="ARBA" id="ARBA00013017"/>
    </source>
</evidence>
<evidence type="ECO:0000256" key="2">
    <source>
        <dbReference type="ARBA" id="ARBA00011245"/>
    </source>
</evidence>
<evidence type="ECO:0000313" key="18">
    <source>
        <dbReference type="EMBL" id="RXG20512.1"/>
    </source>
</evidence>
<dbReference type="PROSITE" id="PS51352">
    <property type="entry name" value="THIOREDOXIN_2"/>
    <property type="match status" value="1"/>
</dbReference>
<dbReference type="GO" id="GO:0034599">
    <property type="term" value="P:cellular response to oxidative stress"/>
    <property type="evidence" value="ECO:0007669"/>
    <property type="project" value="TreeGrafter"/>
</dbReference>
<evidence type="ECO:0000256" key="5">
    <source>
        <dbReference type="ARBA" id="ARBA00022862"/>
    </source>
</evidence>
<evidence type="ECO:0000259" key="17">
    <source>
        <dbReference type="PROSITE" id="PS51352"/>
    </source>
</evidence>
<evidence type="ECO:0000313" key="19">
    <source>
        <dbReference type="Proteomes" id="UP000289238"/>
    </source>
</evidence>
<dbReference type="PANTHER" id="PTHR42801">
    <property type="entry name" value="THIOREDOXIN-DEPENDENT PEROXIDE REDUCTASE"/>
    <property type="match status" value="1"/>
</dbReference>
<evidence type="ECO:0000256" key="15">
    <source>
        <dbReference type="ARBA" id="ARBA00060385"/>
    </source>
</evidence>
<keyword evidence="5" id="KW-0049">Antioxidant</keyword>
<comment type="subcellular location">
    <subcellularLocation>
        <location evidence="15">Thylakoid</location>
    </subcellularLocation>
</comment>
<dbReference type="CDD" id="cd03017">
    <property type="entry name" value="PRX_BCP"/>
    <property type="match status" value="1"/>
</dbReference>
<evidence type="ECO:0000256" key="13">
    <source>
        <dbReference type="ARBA" id="ARBA00042639"/>
    </source>
</evidence>
<dbReference type="FunFam" id="3.40.30.10:FF:000122">
    <property type="entry name" value="Peroxiredoxin Q chloroplastic"/>
    <property type="match status" value="1"/>
</dbReference>
<protein>
    <recommendedName>
        <fullName evidence="3">thioredoxin-dependent peroxiredoxin</fullName>
        <ecNumber evidence="3">1.11.1.24</ecNumber>
    </recommendedName>
    <alternativeName>
        <fullName evidence="11">Thioredoxin peroxidase</fullName>
    </alternativeName>
    <alternativeName>
        <fullName evidence="13">Thioredoxin-dependent peroxiredoxin Bcp</fullName>
    </alternativeName>
</protein>
<dbReference type="EC" id="1.11.1.24" evidence="3"/>
<evidence type="ECO:0000256" key="16">
    <source>
        <dbReference type="PIRSR" id="PIRSR000239-1"/>
    </source>
</evidence>
<dbReference type="InterPro" id="IPR024706">
    <property type="entry name" value="Peroxiredoxin_AhpC-typ"/>
</dbReference>
<dbReference type="PIRSF" id="PIRSF000239">
    <property type="entry name" value="AHPC"/>
    <property type="match status" value="1"/>
</dbReference>
<dbReference type="PANTHER" id="PTHR42801:SF4">
    <property type="entry name" value="AHPC_TSA FAMILY PROTEIN"/>
    <property type="match status" value="1"/>
</dbReference>
<comment type="function">
    <text evidence="1">Thiol-specific peroxidase that catalyzes the reduction of hydrogen peroxide and organic hydroperoxides to water and alcohols, respectively. Plays a role in cell protection against oxidative stress by detoxifying peroxides and as sensor of hydrogen peroxide-mediated signaling events.</text>
</comment>